<dbReference type="Proteomes" id="UP000291236">
    <property type="component" value="Chromosome"/>
</dbReference>
<evidence type="ECO:0000313" key="2">
    <source>
        <dbReference type="Proteomes" id="UP000291236"/>
    </source>
</evidence>
<reference evidence="1 2" key="1">
    <citation type="submission" date="2018-12" db="EMBL/GenBank/DDBJ databases">
        <title>Rubrispira sanarue gen. nov., sp., nov., a member of the order Silvanigrellales, isolated from a brackish lake in Hamamatsu Japan.</title>
        <authorList>
            <person name="Maejima Y."/>
            <person name="Iino T."/>
            <person name="Muraguchi Y."/>
            <person name="Fukuda K."/>
            <person name="Nojiri H."/>
            <person name="Ohkuma M."/>
            <person name="Moriuchi R."/>
            <person name="Dohra H."/>
            <person name="Kimbara K."/>
            <person name="Shintani M."/>
        </authorList>
    </citation>
    <scope>NUCLEOTIDE SEQUENCE [LARGE SCALE GENOMIC DNA]</scope>
    <source>
        <strain evidence="1 2">RF1110005</strain>
    </source>
</reference>
<proteinExistence type="predicted"/>
<name>A0A4P2VRG5_FLUSA</name>
<evidence type="ECO:0000313" key="1">
    <source>
        <dbReference type="EMBL" id="BBH51645.1"/>
    </source>
</evidence>
<dbReference type="RefSeq" id="WP_130605388.1">
    <property type="nucleotide sequence ID" value="NZ_AP019368.1"/>
</dbReference>
<dbReference type="EMBL" id="AP019368">
    <property type="protein sequence ID" value="BBH51645.1"/>
    <property type="molecule type" value="Genomic_DNA"/>
</dbReference>
<organism evidence="1 2">
    <name type="scientific">Fluviispira sanaruensis</name>
    <dbReference type="NCBI Taxonomy" id="2493639"/>
    <lineage>
        <taxon>Bacteria</taxon>
        <taxon>Pseudomonadati</taxon>
        <taxon>Bdellovibrionota</taxon>
        <taxon>Oligoflexia</taxon>
        <taxon>Silvanigrellales</taxon>
        <taxon>Silvanigrellaceae</taxon>
        <taxon>Fluviispira</taxon>
    </lineage>
</organism>
<sequence>MKTGVLFWGFKDINITAECAKILKKGNHIRDVYIQISTHEKTVSLLDIFPEEIIRCEHEDLNSLQVWLQKNDKKNIIIVIDFWPFLTSKNFSDKLNYFKVILKMPFQFIIYLPKYYHEISLRRSNKKLNSIFEKTNELFSKVRAIYELSLNSTSSIAMLSSAPTISFLNRLCRQEFFTKKELGFITYVPNLLKNYPSSYLSNKKFIDDLVTKICEINEGIQFYKNRDFVSNFKNEINSDILNIYYKENKNNNKLFNFVFTSSIDSFYKIKTKEEYRVLLWCIYLGIIEYKYKYSDISIENSKNDELIFSRISV</sequence>
<dbReference type="AlphaFoldDB" id="A0A4P2VRG5"/>
<gene>
    <name evidence="1" type="ORF">JCM31447_00620</name>
</gene>
<accession>A0A4P2VRG5</accession>
<dbReference type="OrthoDB" id="5292224at2"/>
<keyword evidence="2" id="KW-1185">Reference proteome</keyword>
<protein>
    <submittedName>
        <fullName evidence="1">Uncharacterized protein</fullName>
    </submittedName>
</protein>
<dbReference type="KEGG" id="sbf:JCM31447_00620"/>